<evidence type="ECO:0000313" key="4">
    <source>
        <dbReference type="Proteomes" id="UP000184693"/>
    </source>
</evidence>
<keyword evidence="1" id="KW-0802">TPR repeat</keyword>
<feature type="repeat" description="TPR" evidence="1">
    <location>
        <begin position="152"/>
        <end position="185"/>
    </location>
</feature>
<proteinExistence type="predicted"/>
<reference evidence="3 4" key="1">
    <citation type="submission" date="2016-11" db="EMBL/GenBank/DDBJ databases">
        <authorList>
            <person name="Jaros S."/>
            <person name="Januszkiewicz K."/>
            <person name="Wedrychowicz H."/>
        </authorList>
    </citation>
    <scope>NUCLEOTIDE SEQUENCE [LARGE SCALE GENOMIC DNA]</scope>
    <source>
        <strain evidence="3 4">GAS86</strain>
    </source>
</reference>
<feature type="repeat" description="TPR" evidence="1">
    <location>
        <begin position="118"/>
        <end position="151"/>
    </location>
</feature>
<dbReference type="InterPro" id="IPR011990">
    <property type="entry name" value="TPR-like_helical_dom_sf"/>
</dbReference>
<dbReference type="InterPro" id="IPR019734">
    <property type="entry name" value="TPR_rpt"/>
</dbReference>
<feature type="repeat" description="TPR" evidence="1">
    <location>
        <begin position="84"/>
        <end position="117"/>
    </location>
</feature>
<dbReference type="EMBL" id="FSRM01000001">
    <property type="protein sequence ID" value="SIO18591.1"/>
    <property type="molecule type" value="Genomic_DNA"/>
</dbReference>
<evidence type="ECO:0000256" key="2">
    <source>
        <dbReference type="SAM" id="MobiDB-lite"/>
    </source>
</evidence>
<accession>A0A1N6HFI5</accession>
<dbReference type="SMART" id="SM00028">
    <property type="entry name" value="TPR"/>
    <property type="match status" value="5"/>
</dbReference>
<dbReference type="RefSeq" id="WP_074265164.1">
    <property type="nucleotide sequence ID" value="NZ_FSRM01000001.1"/>
</dbReference>
<feature type="compositionally biased region" description="Low complexity" evidence="2">
    <location>
        <begin position="1"/>
        <end position="10"/>
    </location>
</feature>
<dbReference type="Pfam" id="PF13432">
    <property type="entry name" value="TPR_16"/>
    <property type="match status" value="1"/>
</dbReference>
<dbReference type="SUPFAM" id="SSF53756">
    <property type="entry name" value="UDP-Glycosyltransferase/glycogen phosphorylase"/>
    <property type="match status" value="1"/>
</dbReference>
<dbReference type="InterPro" id="IPR052943">
    <property type="entry name" value="TMTC_O-mannosyl-trnsfr"/>
</dbReference>
<dbReference type="OrthoDB" id="9814129at2"/>
<name>A0A1N6HFI5_9BURK</name>
<dbReference type="Gene3D" id="3.40.50.2000">
    <property type="entry name" value="Glycogen Phosphorylase B"/>
    <property type="match status" value="1"/>
</dbReference>
<organism evidence="3 4">
    <name type="scientific">Paraburkholderia phenazinium</name>
    <dbReference type="NCBI Taxonomy" id="60549"/>
    <lineage>
        <taxon>Bacteria</taxon>
        <taxon>Pseudomonadati</taxon>
        <taxon>Pseudomonadota</taxon>
        <taxon>Betaproteobacteria</taxon>
        <taxon>Burkholderiales</taxon>
        <taxon>Burkholderiaceae</taxon>
        <taxon>Paraburkholderia</taxon>
    </lineage>
</organism>
<dbReference type="Pfam" id="PF14559">
    <property type="entry name" value="TPR_19"/>
    <property type="match status" value="1"/>
</dbReference>
<dbReference type="Proteomes" id="UP000184693">
    <property type="component" value="Unassembled WGS sequence"/>
</dbReference>
<feature type="compositionally biased region" description="Basic and acidic residues" evidence="2">
    <location>
        <begin position="11"/>
        <end position="21"/>
    </location>
</feature>
<evidence type="ECO:0000256" key="1">
    <source>
        <dbReference type="PROSITE-ProRule" id="PRU00339"/>
    </source>
</evidence>
<sequence>MSSSSTSDPSSTRDDLSTAHPDHAARFTDALAKVTPLLEMEPPLAEHQLAEALQIAAVSSLGLGRFDDAESYWRRSIAANPGLVDAYLNLATLLKKLNRLPEAEALFRQLLHVRPHLADVHNQLGSLLQDQGRFSEAEAAYRQAALLRPDRVEFHYNLGVVLRPLGRWREAAQAYQRAVEMNRGFVMGYSNLGNVLKELGRLPEAEDAYRDALAIHGDYHVAKFALATLLISMGRFEEGWQLYEERHEDPNSIQHRTQKIIGRPRWRGEALAGKRLLVWQEGGLGDAIHFGRYFSLLKAQGAAEVAFVCGPALQRLFARAEGVDAVLSHEAGRAKAACYDYWTSPLSAPLYLGTTLETIPSPMRLKPDPSLVESWRVRLAGLPPGRRIGLVWKGNAKHQNDAHRSLRSLTMLAPLWSVPGISFVSLQKGEGEDEAAAPPVDQPLSHLGSEIADMADTAAIVAQLDLVICVDTSIAHLAASAGTRCWVMLPAEEVDWRWMHERSDSPWYPGTIRLFRQPLGGQWPVVIEQVRQACAERFPEYDLSRTSSGPGK</sequence>
<feature type="region of interest" description="Disordered" evidence="2">
    <location>
        <begin position="1"/>
        <end position="21"/>
    </location>
</feature>
<dbReference type="Gene3D" id="1.25.40.10">
    <property type="entry name" value="Tetratricopeptide repeat domain"/>
    <property type="match status" value="1"/>
</dbReference>
<dbReference type="PROSITE" id="PS50005">
    <property type="entry name" value="TPR"/>
    <property type="match status" value="4"/>
</dbReference>
<feature type="repeat" description="TPR" evidence="1">
    <location>
        <begin position="186"/>
        <end position="219"/>
    </location>
</feature>
<dbReference type="PANTHER" id="PTHR44809:SF1">
    <property type="entry name" value="PROTEIN O-MANNOSYL-TRANSFERASE TMTC1"/>
    <property type="match status" value="1"/>
</dbReference>
<gene>
    <name evidence="3" type="ORF">SAMN05444168_3245</name>
</gene>
<dbReference type="Pfam" id="PF13374">
    <property type="entry name" value="TPR_10"/>
    <property type="match status" value="1"/>
</dbReference>
<dbReference type="SUPFAM" id="SSF48452">
    <property type="entry name" value="TPR-like"/>
    <property type="match status" value="1"/>
</dbReference>
<evidence type="ECO:0000313" key="3">
    <source>
        <dbReference type="EMBL" id="SIO18591.1"/>
    </source>
</evidence>
<protein>
    <submittedName>
        <fullName evidence="3">Flp pilus assembly protein TadD, contains TPR repeats</fullName>
    </submittedName>
</protein>
<dbReference type="AlphaFoldDB" id="A0A1N6HFI5"/>
<dbReference type="PANTHER" id="PTHR44809">
    <property type="match status" value="1"/>
</dbReference>